<dbReference type="AlphaFoldDB" id="A0A3L6TGM4"/>
<keyword evidence="2" id="KW-1185">Reference proteome</keyword>
<dbReference type="Proteomes" id="UP000275267">
    <property type="component" value="Unassembled WGS sequence"/>
</dbReference>
<gene>
    <name evidence="1" type="ORF">C2845_PM01G33370</name>
</gene>
<organism evidence="1 2">
    <name type="scientific">Panicum miliaceum</name>
    <name type="common">Proso millet</name>
    <name type="synonym">Broomcorn millet</name>
    <dbReference type="NCBI Taxonomy" id="4540"/>
    <lineage>
        <taxon>Eukaryota</taxon>
        <taxon>Viridiplantae</taxon>
        <taxon>Streptophyta</taxon>
        <taxon>Embryophyta</taxon>
        <taxon>Tracheophyta</taxon>
        <taxon>Spermatophyta</taxon>
        <taxon>Magnoliopsida</taxon>
        <taxon>Liliopsida</taxon>
        <taxon>Poales</taxon>
        <taxon>Poaceae</taxon>
        <taxon>PACMAD clade</taxon>
        <taxon>Panicoideae</taxon>
        <taxon>Panicodae</taxon>
        <taxon>Paniceae</taxon>
        <taxon>Panicinae</taxon>
        <taxon>Panicum</taxon>
        <taxon>Panicum sect. Panicum</taxon>
    </lineage>
</organism>
<proteinExistence type="predicted"/>
<protein>
    <submittedName>
        <fullName evidence="1">Uncharacterized protein</fullName>
    </submittedName>
</protein>
<sequence>MDYFFNIDLEILKFQILHPPLLDAPVLASSTQTYRGPPSQPPPIRRADLPPAAFLLGLEI</sequence>
<reference evidence="2" key="1">
    <citation type="journal article" date="2019" name="Nat. Commun.">
        <title>The genome of broomcorn millet.</title>
        <authorList>
            <person name="Zou C."/>
            <person name="Miki D."/>
            <person name="Li D."/>
            <person name="Tang Q."/>
            <person name="Xiao L."/>
            <person name="Rajput S."/>
            <person name="Deng P."/>
            <person name="Jia W."/>
            <person name="Huang R."/>
            <person name="Zhang M."/>
            <person name="Sun Y."/>
            <person name="Hu J."/>
            <person name="Fu X."/>
            <person name="Schnable P.S."/>
            <person name="Li F."/>
            <person name="Zhang H."/>
            <person name="Feng B."/>
            <person name="Zhu X."/>
            <person name="Liu R."/>
            <person name="Schnable J.C."/>
            <person name="Zhu J.-K."/>
            <person name="Zhang H."/>
        </authorList>
    </citation>
    <scope>NUCLEOTIDE SEQUENCE [LARGE SCALE GENOMIC DNA]</scope>
</reference>
<dbReference type="EMBL" id="PQIB02000001">
    <property type="protein sequence ID" value="RLN39492.1"/>
    <property type="molecule type" value="Genomic_DNA"/>
</dbReference>
<name>A0A3L6TGM4_PANMI</name>
<evidence type="ECO:0000313" key="2">
    <source>
        <dbReference type="Proteomes" id="UP000275267"/>
    </source>
</evidence>
<evidence type="ECO:0000313" key="1">
    <source>
        <dbReference type="EMBL" id="RLN39492.1"/>
    </source>
</evidence>
<comment type="caution">
    <text evidence="1">The sequence shown here is derived from an EMBL/GenBank/DDBJ whole genome shotgun (WGS) entry which is preliminary data.</text>
</comment>
<accession>A0A3L6TGM4</accession>